<dbReference type="Pfam" id="PF00002">
    <property type="entry name" value="7tm_2"/>
    <property type="match status" value="1"/>
</dbReference>
<comment type="subcellular location">
    <subcellularLocation>
        <location evidence="1">Membrane</location>
        <topology evidence="1">Multi-pass membrane protein</topology>
    </subcellularLocation>
</comment>
<keyword evidence="7" id="KW-0675">Receptor</keyword>
<dbReference type="PANTHER" id="PTHR45620:SF25">
    <property type="entry name" value="GLUCAGON-LIKE PEPTIDE 1 RECEPTOR"/>
    <property type="match status" value="1"/>
</dbReference>
<dbReference type="FunFam" id="1.20.1070.10:FF:000963">
    <property type="entry name" value="Uncharacterized protein"/>
    <property type="match status" value="1"/>
</dbReference>
<dbReference type="GO" id="GO:0045777">
    <property type="term" value="P:positive regulation of blood pressure"/>
    <property type="evidence" value="ECO:0007669"/>
    <property type="project" value="TreeGrafter"/>
</dbReference>
<dbReference type="PANTHER" id="PTHR45620">
    <property type="entry name" value="PDF RECEPTOR-LIKE PROTEIN-RELATED"/>
    <property type="match status" value="1"/>
</dbReference>
<feature type="domain" description="G-protein coupled receptors family 2 profile 2" evidence="6">
    <location>
        <begin position="12"/>
        <end position="143"/>
    </location>
</feature>
<gene>
    <name evidence="7" type="ORF">PECUL_23A008936</name>
</gene>
<dbReference type="GO" id="GO:0044508">
    <property type="term" value="F:glucagon-like peptide 1 receptor activity"/>
    <property type="evidence" value="ECO:0007669"/>
    <property type="project" value="TreeGrafter"/>
</dbReference>
<evidence type="ECO:0000313" key="8">
    <source>
        <dbReference type="Proteomes" id="UP001295444"/>
    </source>
</evidence>
<feature type="transmembrane region" description="Helical" evidence="5">
    <location>
        <begin position="90"/>
        <end position="107"/>
    </location>
</feature>
<dbReference type="Gene3D" id="1.20.1070.10">
    <property type="entry name" value="Rhodopsin 7-helix transmembrane proteins"/>
    <property type="match status" value="1"/>
</dbReference>
<proteinExistence type="predicted"/>
<dbReference type="GO" id="GO:0004967">
    <property type="term" value="F:glucagon receptor activity"/>
    <property type="evidence" value="ECO:0007669"/>
    <property type="project" value="TreeGrafter"/>
</dbReference>
<keyword evidence="8" id="KW-1185">Reference proteome</keyword>
<dbReference type="PROSITE" id="PS50261">
    <property type="entry name" value="G_PROTEIN_RECEP_F2_4"/>
    <property type="match status" value="1"/>
</dbReference>
<dbReference type="InterPro" id="IPR000832">
    <property type="entry name" value="GPCR_2_secretin-like"/>
</dbReference>
<evidence type="ECO:0000313" key="7">
    <source>
        <dbReference type="EMBL" id="CAH2224208.1"/>
    </source>
</evidence>
<dbReference type="GO" id="GO:0005886">
    <property type="term" value="C:plasma membrane"/>
    <property type="evidence" value="ECO:0007669"/>
    <property type="project" value="TreeGrafter"/>
</dbReference>
<protein>
    <submittedName>
        <fullName evidence="7">Glucagon-like peptide 1 receptor</fullName>
    </submittedName>
</protein>
<feature type="transmembrane region" description="Helical" evidence="5">
    <location>
        <begin position="48"/>
        <end position="69"/>
    </location>
</feature>
<feature type="transmembrane region" description="Helical" evidence="5">
    <location>
        <begin position="12"/>
        <end position="28"/>
    </location>
</feature>
<evidence type="ECO:0000256" key="1">
    <source>
        <dbReference type="ARBA" id="ARBA00004141"/>
    </source>
</evidence>
<reference evidence="7" key="1">
    <citation type="submission" date="2022-03" db="EMBL/GenBank/DDBJ databases">
        <authorList>
            <person name="Alioto T."/>
            <person name="Alioto T."/>
            <person name="Gomez Garrido J."/>
        </authorList>
    </citation>
    <scope>NUCLEOTIDE SEQUENCE</scope>
</reference>
<evidence type="ECO:0000256" key="5">
    <source>
        <dbReference type="SAM" id="Phobius"/>
    </source>
</evidence>
<dbReference type="PRINTS" id="PR00249">
    <property type="entry name" value="GPCRSECRETIN"/>
</dbReference>
<dbReference type="GO" id="GO:0007166">
    <property type="term" value="P:cell surface receptor signaling pathway"/>
    <property type="evidence" value="ECO:0007669"/>
    <property type="project" value="InterPro"/>
</dbReference>
<name>A0AAD1VQW0_PELCU</name>
<dbReference type="EMBL" id="OW240912">
    <property type="protein sequence ID" value="CAH2224208.1"/>
    <property type="molecule type" value="Genomic_DNA"/>
</dbReference>
<organism evidence="7 8">
    <name type="scientific">Pelobates cultripes</name>
    <name type="common">Western spadefoot toad</name>
    <dbReference type="NCBI Taxonomy" id="61616"/>
    <lineage>
        <taxon>Eukaryota</taxon>
        <taxon>Metazoa</taxon>
        <taxon>Chordata</taxon>
        <taxon>Craniata</taxon>
        <taxon>Vertebrata</taxon>
        <taxon>Euteleostomi</taxon>
        <taxon>Amphibia</taxon>
        <taxon>Batrachia</taxon>
        <taxon>Anura</taxon>
        <taxon>Pelobatoidea</taxon>
        <taxon>Pelobatidae</taxon>
        <taxon>Pelobates</taxon>
    </lineage>
</organism>
<keyword evidence="2 5" id="KW-0812">Transmembrane</keyword>
<dbReference type="GO" id="GO:0007189">
    <property type="term" value="P:adenylate cyclase-activating G protein-coupled receptor signaling pathway"/>
    <property type="evidence" value="ECO:0007669"/>
    <property type="project" value="TreeGrafter"/>
</dbReference>
<sequence length="235" mass="27378">MAPNKRLCDHTGVPMLFVIPWGIVKYLYEDDGCWTRNYNMNYWLIIRLPILIAIGVNFVIFIRVICIIISKLQANLMCRTDTKCRLAKSTLTLIPLLGTHEIIFAFITDEHAKGIIRYIKLFFELSFSSFQGLMVAVLYCFINNEGLPMVDQHVEDLKKVCEKLQQMLTHKSSFEKKHADRRSLGFEHFAIHSYGTNFATKMTIFREPFHETFHNVTAHQSGTIRTFRYITVYVV</sequence>
<evidence type="ECO:0000256" key="2">
    <source>
        <dbReference type="ARBA" id="ARBA00022692"/>
    </source>
</evidence>
<feature type="transmembrane region" description="Helical" evidence="5">
    <location>
        <begin position="119"/>
        <end position="142"/>
    </location>
</feature>
<evidence type="ECO:0000256" key="4">
    <source>
        <dbReference type="ARBA" id="ARBA00023136"/>
    </source>
</evidence>
<dbReference type="AlphaFoldDB" id="A0AAD1VQW0"/>
<dbReference type="GO" id="GO:0017046">
    <property type="term" value="F:peptide hormone binding"/>
    <property type="evidence" value="ECO:0007669"/>
    <property type="project" value="TreeGrafter"/>
</dbReference>
<dbReference type="InterPro" id="IPR050332">
    <property type="entry name" value="GPCR_2"/>
</dbReference>
<evidence type="ECO:0000259" key="6">
    <source>
        <dbReference type="PROSITE" id="PS50261"/>
    </source>
</evidence>
<evidence type="ECO:0000256" key="3">
    <source>
        <dbReference type="ARBA" id="ARBA00022989"/>
    </source>
</evidence>
<dbReference type="InterPro" id="IPR017981">
    <property type="entry name" value="GPCR_2-like_7TM"/>
</dbReference>
<keyword evidence="3 5" id="KW-1133">Transmembrane helix</keyword>
<dbReference type="Proteomes" id="UP001295444">
    <property type="component" value="Chromosome 01"/>
</dbReference>
<keyword evidence="4 5" id="KW-0472">Membrane</keyword>
<accession>A0AAD1VQW0</accession>